<organism evidence="2 3">
    <name type="scientific">Candidatus Magasanikbacteria bacterium RIFOXYD2_FULL_36_9</name>
    <dbReference type="NCBI Taxonomy" id="1798707"/>
    <lineage>
        <taxon>Bacteria</taxon>
        <taxon>Candidatus Magasanikiibacteriota</taxon>
    </lineage>
</organism>
<sequence length="148" mass="17186">MERGYRPENLSAIDRLPKQTSDKRLPRPDQIGTELRETKETPPLLRKSGLENYRYSRELDKSEPIVTLVDFVEVTITNPAKRKKLQNAIKNRDLAVIKNIFLEISKRKPDIADVVSKINNVILGDNPPWEYLDYFFGDEDAMPNFRTP</sequence>
<feature type="compositionally biased region" description="Basic and acidic residues" evidence="1">
    <location>
        <begin position="15"/>
        <end position="27"/>
    </location>
</feature>
<proteinExistence type="predicted"/>
<evidence type="ECO:0000313" key="3">
    <source>
        <dbReference type="Proteomes" id="UP000178490"/>
    </source>
</evidence>
<feature type="region of interest" description="Disordered" evidence="1">
    <location>
        <begin position="1"/>
        <end position="42"/>
    </location>
</feature>
<evidence type="ECO:0000313" key="2">
    <source>
        <dbReference type="EMBL" id="OGH89034.1"/>
    </source>
</evidence>
<evidence type="ECO:0000256" key="1">
    <source>
        <dbReference type="SAM" id="MobiDB-lite"/>
    </source>
</evidence>
<reference evidence="2 3" key="1">
    <citation type="journal article" date="2016" name="Nat. Commun.">
        <title>Thousands of microbial genomes shed light on interconnected biogeochemical processes in an aquifer system.</title>
        <authorList>
            <person name="Anantharaman K."/>
            <person name="Brown C.T."/>
            <person name="Hug L.A."/>
            <person name="Sharon I."/>
            <person name="Castelle C.J."/>
            <person name="Probst A.J."/>
            <person name="Thomas B.C."/>
            <person name="Singh A."/>
            <person name="Wilkins M.J."/>
            <person name="Karaoz U."/>
            <person name="Brodie E.L."/>
            <person name="Williams K.H."/>
            <person name="Hubbard S.S."/>
            <person name="Banfield J.F."/>
        </authorList>
    </citation>
    <scope>NUCLEOTIDE SEQUENCE [LARGE SCALE GENOMIC DNA]</scope>
</reference>
<dbReference type="EMBL" id="MFRC01000048">
    <property type="protein sequence ID" value="OGH89034.1"/>
    <property type="molecule type" value="Genomic_DNA"/>
</dbReference>
<accession>A0A1F6NZF2</accession>
<name>A0A1F6NZF2_9BACT</name>
<dbReference type="Proteomes" id="UP000178490">
    <property type="component" value="Unassembled WGS sequence"/>
</dbReference>
<protein>
    <submittedName>
        <fullName evidence="2">Uncharacterized protein</fullName>
    </submittedName>
</protein>
<gene>
    <name evidence="2" type="ORF">A2537_02850</name>
</gene>
<dbReference type="AlphaFoldDB" id="A0A1F6NZF2"/>
<comment type="caution">
    <text evidence="2">The sequence shown here is derived from an EMBL/GenBank/DDBJ whole genome shotgun (WGS) entry which is preliminary data.</text>
</comment>